<comment type="similarity">
    <text evidence="1">Belongs to the glycosyl hydrolase 38 family.</text>
</comment>
<name>B8CY81_HALOH</name>
<dbReference type="PANTHER" id="PTHR46017:SF1">
    <property type="entry name" value="ALPHA-MANNOSIDASE 2C1"/>
    <property type="match status" value="1"/>
</dbReference>
<dbReference type="InterPro" id="IPR000602">
    <property type="entry name" value="Glyco_hydro_38_N"/>
</dbReference>
<dbReference type="EMBL" id="CP001098">
    <property type="protein sequence ID" value="ACL70250.1"/>
    <property type="molecule type" value="Genomic_DNA"/>
</dbReference>
<dbReference type="GO" id="GO:0009313">
    <property type="term" value="P:oligosaccharide catabolic process"/>
    <property type="evidence" value="ECO:0007669"/>
    <property type="project" value="TreeGrafter"/>
</dbReference>
<dbReference type="InterPro" id="IPR011330">
    <property type="entry name" value="Glyco_hydro/deAcase_b/a-brl"/>
</dbReference>
<dbReference type="InterPro" id="IPR041147">
    <property type="entry name" value="GH38_C"/>
</dbReference>
<dbReference type="Gene3D" id="1.20.1270.50">
    <property type="entry name" value="Glycoside hydrolase family 38, central domain"/>
    <property type="match status" value="1"/>
</dbReference>
<dbReference type="Proteomes" id="UP000000719">
    <property type="component" value="Chromosome"/>
</dbReference>
<protein>
    <submittedName>
        <fullName evidence="6">Alpha-mannosidase</fullName>
        <ecNumber evidence="6">3.2.1.24</ecNumber>
    </submittedName>
</protein>
<dbReference type="SUPFAM" id="SSF88713">
    <property type="entry name" value="Glycoside hydrolase/deacetylase"/>
    <property type="match status" value="1"/>
</dbReference>
<evidence type="ECO:0000313" key="6">
    <source>
        <dbReference type="EMBL" id="ACL70250.1"/>
    </source>
</evidence>
<dbReference type="Gene3D" id="3.20.110.10">
    <property type="entry name" value="Glycoside hydrolase 38, N terminal domain"/>
    <property type="match status" value="1"/>
</dbReference>
<dbReference type="FunFam" id="1.20.1270.50:FF:000004">
    <property type="entry name" value="alpha-mannosidase 2C1 isoform X1"/>
    <property type="match status" value="1"/>
</dbReference>
<feature type="domain" description="Glycoside hydrolase family 38 central" evidence="5">
    <location>
        <begin position="341"/>
        <end position="419"/>
    </location>
</feature>
<dbReference type="Gene3D" id="2.70.98.30">
    <property type="entry name" value="Golgi alpha-mannosidase II, domain 4"/>
    <property type="match status" value="1"/>
</dbReference>
<dbReference type="GO" id="GO:0030246">
    <property type="term" value="F:carbohydrate binding"/>
    <property type="evidence" value="ECO:0007669"/>
    <property type="project" value="InterPro"/>
</dbReference>
<keyword evidence="2" id="KW-0479">Metal-binding</keyword>
<dbReference type="HOGENOM" id="CLU_003442_1_0_9"/>
<reference evidence="6 7" key="1">
    <citation type="journal article" date="2009" name="PLoS ONE">
        <title>Genome analysis of the anaerobic thermohalophilic bacterium Halothermothrix orenii.</title>
        <authorList>
            <person name="Mavromatis K."/>
            <person name="Ivanova N."/>
            <person name="Anderson I."/>
            <person name="Lykidis A."/>
            <person name="Hooper S.D."/>
            <person name="Sun H."/>
            <person name="Kunin V."/>
            <person name="Lapidus A."/>
            <person name="Hugenholtz P."/>
            <person name="Patel B."/>
            <person name="Kyrpides N.C."/>
        </authorList>
    </citation>
    <scope>NUCLEOTIDE SEQUENCE [LARGE SCALE GENOMIC DNA]</scope>
    <source>
        <strain evidence="7">H 168 / OCM 544 / DSM 9562</strain>
    </source>
</reference>
<dbReference type="GO" id="GO:0006013">
    <property type="term" value="P:mannose metabolic process"/>
    <property type="evidence" value="ECO:0007669"/>
    <property type="project" value="InterPro"/>
</dbReference>
<keyword evidence="4 6" id="KW-0326">Glycosidase</keyword>
<dbReference type="InterPro" id="IPR011013">
    <property type="entry name" value="Gal_mutarotase_sf_dom"/>
</dbReference>
<evidence type="ECO:0000313" key="7">
    <source>
        <dbReference type="Proteomes" id="UP000000719"/>
    </source>
</evidence>
<dbReference type="Pfam" id="PF01074">
    <property type="entry name" value="Glyco_hydro_38N"/>
    <property type="match status" value="1"/>
</dbReference>
<dbReference type="CAZy" id="GH38">
    <property type="family name" value="Glycoside Hydrolase Family 38"/>
</dbReference>
<dbReference type="SUPFAM" id="SSF74650">
    <property type="entry name" value="Galactose mutarotase-like"/>
    <property type="match status" value="1"/>
</dbReference>
<keyword evidence="7" id="KW-1185">Reference proteome</keyword>
<dbReference type="Pfam" id="PF07748">
    <property type="entry name" value="Glyco_hydro_38C"/>
    <property type="match status" value="1"/>
</dbReference>
<dbReference type="InterPro" id="IPR015341">
    <property type="entry name" value="Glyco_hydro_38_cen"/>
</dbReference>
<proteinExistence type="inferred from homology"/>
<organism evidence="6 7">
    <name type="scientific">Halothermothrix orenii (strain H 168 / OCM 544 / DSM 9562)</name>
    <dbReference type="NCBI Taxonomy" id="373903"/>
    <lineage>
        <taxon>Bacteria</taxon>
        <taxon>Bacillati</taxon>
        <taxon>Bacillota</taxon>
        <taxon>Clostridia</taxon>
        <taxon>Halanaerobiales</taxon>
        <taxon>Halothermotrichaceae</taxon>
        <taxon>Halothermothrix</taxon>
    </lineage>
</organism>
<dbReference type="GO" id="GO:0046872">
    <property type="term" value="F:metal ion binding"/>
    <property type="evidence" value="ECO:0007669"/>
    <property type="project" value="UniProtKB-KW"/>
</dbReference>
<dbReference type="GO" id="GO:0004559">
    <property type="term" value="F:alpha-mannosidase activity"/>
    <property type="evidence" value="ECO:0007669"/>
    <property type="project" value="UniProtKB-EC"/>
</dbReference>
<dbReference type="InterPro" id="IPR037094">
    <property type="entry name" value="Glyco_hydro_38_cen_sf"/>
</dbReference>
<dbReference type="CDD" id="cd10789">
    <property type="entry name" value="GH38N_AMII_ER_cytosolic"/>
    <property type="match status" value="1"/>
</dbReference>
<dbReference type="eggNOG" id="COG0383">
    <property type="taxonomic scope" value="Bacteria"/>
</dbReference>
<dbReference type="PANTHER" id="PTHR46017">
    <property type="entry name" value="ALPHA-MANNOSIDASE 2C1"/>
    <property type="match status" value="1"/>
</dbReference>
<evidence type="ECO:0000256" key="3">
    <source>
        <dbReference type="ARBA" id="ARBA00022801"/>
    </source>
</evidence>
<dbReference type="InterPro" id="IPR011682">
    <property type="entry name" value="Glyco_hydro_38_C"/>
</dbReference>
<dbReference type="Pfam" id="PF17677">
    <property type="entry name" value="Glyco_hydro38C2"/>
    <property type="match status" value="1"/>
</dbReference>
<dbReference type="SUPFAM" id="SSF88688">
    <property type="entry name" value="Families 57/38 glycoside transferase middle domain"/>
    <property type="match status" value="1"/>
</dbReference>
<dbReference type="InterPro" id="IPR028995">
    <property type="entry name" value="Glyco_hydro_57/38_cen_sf"/>
</dbReference>
<evidence type="ECO:0000259" key="5">
    <source>
        <dbReference type="SMART" id="SM00872"/>
    </source>
</evidence>
<evidence type="ECO:0000256" key="2">
    <source>
        <dbReference type="ARBA" id="ARBA00022723"/>
    </source>
</evidence>
<dbReference type="Pfam" id="PF09261">
    <property type="entry name" value="Alpha-mann_mid"/>
    <property type="match status" value="1"/>
</dbReference>
<dbReference type="STRING" id="373903.Hore_15000"/>
<accession>B8CY81</accession>
<dbReference type="InterPro" id="IPR027291">
    <property type="entry name" value="Glyco_hydro_38_N_sf"/>
</dbReference>
<evidence type="ECO:0000256" key="4">
    <source>
        <dbReference type="ARBA" id="ARBA00023295"/>
    </source>
</evidence>
<dbReference type="AlphaFoldDB" id="B8CY81"/>
<keyword evidence="3 6" id="KW-0378">Hydrolase</keyword>
<dbReference type="Gene3D" id="2.60.40.2220">
    <property type="match status" value="1"/>
</dbReference>
<gene>
    <name evidence="6" type="ordered locus">Hore_15000</name>
</gene>
<sequence>MLSLYYDLKAIYDAAYAESMDESIKNYLQYHLQQLIKEFPLYGCSREEMVMAIPKIKEYINNKIYKGHEHFGKNGKIALVAHSHLDVAYHWTAKQAIQKNARTTLIQLRLMEEYPDFKYAHSQAWTYEKLEKYYPELFAQVKERIKSGQWEIVGGMYIEPDCNLISAESFVRQIVYGKYYFKQKFGIDVDNCWLPDVFGNSPIMPQILKSGGLEYFVTHKLSVWNDTNKFPHNVFLWKGLDGTTVNACIPPIHFVTWMDTEETINNWNQFQDKNVCDETLQLYGYGDGGSGVTDEMLQLYERQQKLPGIPEQRLTTAKEYLHRIFKDTKDFAVWDGDLYLEMHRGTYTSKAKLKKYNRQGEFLAQEVETLCTACDIYTGDFKVQNKLKNIWKKLLVNQFHDILPGSHTQPVYKEAIENYEEMFTAFNNLKEKALKKITSPGDEIDYVAFNAFSDVRNKVAYIDANNWDIKYNALKDDEGNIYPVQKQIKADGSIQYAVKIPDIPGFSLKQFKATSTDKISSSMKVSQTEMENDYYILKLESSGKIVSLYDKVREKYVNTRNEVLNKWQMFEDKPGALNAWDIVETYKNQEINLPDWENITVIEDGPVSIALRMERKFSNSKAVQVIRMFDNKPQIDFDTWVDWQEEEKLLKVAFPVNVRSRTYSTDTSAGGFERMNHKNTGWEQGQFEVPCHKWVDISEGLFGVSLMNDCKYGCDVEDNVMRLTLLKAPIYPDRTSDREEHTFTYSIFTHDGNRQTGGLEEAAYDLNYPLILEQERRLKVKKPVLTINVKSLKCQAFKLAEDGSSDIILRLAEVYGSHGKAKVHFNFNIEGVSVCNILEEEQTSLQVNDNTVTMDFSPYQIISLRVKRKL</sequence>
<dbReference type="KEGG" id="hor:Hore_15000"/>
<dbReference type="EC" id="3.2.1.24" evidence="6"/>
<evidence type="ECO:0000256" key="1">
    <source>
        <dbReference type="ARBA" id="ARBA00009792"/>
    </source>
</evidence>
<dbReference type="SMART" id="SM00872">
    <property type="entry name" value="Alpha-mann_mid"/>
    <property type="match status" value="1"/>
</dbReference>